<keyword evidence="3" id="KW-1185">Reference proteome</keyword>
<feature type="signal peptide" evidence="1">
    <location>
        <begin position="1"/>
        <end position="22"/>
    </location>
</feature>
<keyword evidence="1" id="KW-0732">Signal</keyword>
<evidence type="ECO:0000256" key="1">
    <source>
        <dbReference type="SAM" id="SignalP"/>
    </source>
</evidence>
<name>A0A448WFN8_9PLAT</name>
<reference evidence="2" key="1">
    <citation type="submission" date="2018-11" db="EMBL/GenBank/DDBJ databases">
        <authorList>
            <consortium name="Pathogen Informatics"/>
        </authorList>
    </citation>
    <scope>NUCLEOTIDE SEQUENCE</scope>
</reference>
<dbReference type="AlphaFoldDB" id="A0A448WFN8"/>
<feature type="chain" id="PRO_5019583359" description="Secreted protein" evidence="1">
    <location>
        <begin position="23"/>
        <end position="87"/>
    </location>
</feature>
<proteinExistence type="predicted"/>
<protein>
    <recommendedName>
        <fullName evidence="4">Secreted protein</fullName>
    </recommendedName>
</protein>
<organism evidence="2 3">
    <name type="scientific">Protopolystoma xenopodis</name>
    <dbReference type="NCBI Taxonomy" id="117903"/>
    <lineage>
        <taxon>Eukaryota</taxon>
        <taxon>Metazoa</taxon>
        <taxon>Spiralia</taxon>
        <taxon>Lophotrochozoa</taxon>
        <taxon>Platyhelminthes</taxon>
        <taxon>Monogenea</taxon>
        <taxon>Polyopisthocotylea</taxon>
        <taxon>Polystomatidea</taxon>
        <taxon>Polystomatidae</taxon>
        <taxon>Protopolystoma</taxon>
    </lineage>
</organism>
<evidence type="ECO:0000313" key="2">
    <source>
        <dbReference type="EMBL" id="VEL10654.1"/>
    </source>
</evidence>
<comment type="caution">
    <text evidence="2">The sequence shown here is derived from an EMBL/GenBank/DDBJ whole genome shotgun (WGS) entry which is preliminary data.</text>
</comment>
<evidence type="ECO:0000313" key="3">
    <source>
        <dbReference type="Proteomes" id="UP000784294"/>
    </source>
</evidence>
<gene>
    <name evidence="2" type="ORF">PXEA_LOCUS4094</name>
</gene>
<evidence type="ECO:0008006" key="4">
    <source>
        <dbReference type="Google" id="ProtNLM"/>
    </source>
</evidence>
<accession>A0A448WFN8</accession>
<dbReference type="EMBL" id="CAAALY010009614">
    <property type="protein sequence ID" value="VEL10654.1"/>
    <property type="molecule type" value="Genomic_DNA"/>
</dbReference>
<dbReference type="Proteomes" id="UP000784294">
    <property type="component" value="Unassembled WGS sequence"/>
</dbReference>
<sequence>MCSGSLGLSVLLLNIMLDKSSSCLTSPYHPGRPVGRANCPDVVHDRLFQLMLFVCQVTYSVCQCQKAYFEIRPKSVPEAWLAQASTL</sequence>